<keyword evidence="2" id="KW-1185">Reference proteome</keyword>
<comment type="caution">
    <text evidence="1">The sequence shown here is derived from an EMBL/GenBank/DDBJ whole genome shotgun (WGS) entry which is preliminary data.</text>
</comment>
<reference evidence="1 2" key="1">
    <citation type="journal article" date="2015" name="Sci. Rep.">
        <title>Genome of the facultative scuticociliatosis pathogen Pseudocohnilembus persalinus provides insight into its virulence through horizontal gene transfer.</title>
        <authorList>
            <person name="Xiong J."/>
            <person name="Wang G."/>
            <person name="Cheng J."/>
            <person name="Tian M."/>
            <person name="Pan X."/>
            <person name="Warren A."/>
            <person name="Jiang C."/>
            <person name="Yuan D."/>
            <person name="Miao W."/>
        </authorList>
    </citation>
    <scope>NUCLEOTIDE SEQUENCE [LARGE SCALE GENOMIC DNA]</scope>
    <source>
        <strain evidence="1">36N120E</strain>
    </source>
</reference>
<organism evidence="1 2">
    <name type="scientific">Pseudocohnilembus persalinus</name>
    <name type="common">Ciliate</name>
    <dbReference type="NCBI Taxonomy" id="266149"/>
    <lineage>
        <taxon>Eukaryota</taxon>
        <taxon>Sar</taxon>
        <taxon>Alveolata</taxon>
        <taxon>Ciliophora</taxon>
        <taxon>Intramacronucleata</taxon>
        <taxon>Oligohymenophorea</taxon>
        <taxon>Scuticociliatia</taxon>
        <taxon>Philasterida</taxon>
        <taxon>Pseudocohnilembidae</taxon>
        <taxon>Pseudocohnilembus</taxon>
    </lineage>
</organism>
<dbReference type="Proteomes" id="UP000054937">
    <property type="component" value="Unassembled WGS sequence"/>
</dbReference>
<dbReference type="EMBL" id="LDAU01000282">
    <property type="protein sequence ID" value="KRW98084.1"/>
    <property type="molecule type" value="Genomic_DNA"/>
</dbReference>
<sequence>MRQQQNQTTPNNYYQHQQNYEIVIQKPQIADGSVIFKPQHSKKDNNLYIQKKQAGYSYKVQNYNSNFQTEYQSYSLGQRNQRQVVQQYNDYFVNQTLNKNNDLINVNIGNLNIQNNNFSKNHQNNQKNVDYYISNEQIYHYKNNQLELNLQKSENECKQDKNTQYTFFNNQETNSYNSNTYQSKEKNNQIFSQSDSIIRKVQRQCNQQKISTSKQLKKLDLKQKIWENRMENKIFQQFFQSQNEVEEQQKLLQKDINLFRNYHNFSSNKIDKINSDQLTQIQQNNNEYKKDYKNYQFSINNQELADKNTQNRQDIVNQQQMNENLQIKQLQQKIINLQTQQQLQNSVSENIDKEESANTINTYNKLKQEDVNSENEQLLFSNQNKISQSQSSYDLSFQFTKTQYQKQKSQGNQFNFKSNNNYAQTQDNIWLTKFQQNQNIIQFFTPLENKNSLMTSELKMNNEDVDFLKNPNLLFCLKDNQNPLDFQQCTIIQKKQSVDPQKKQLSSSLIQQSNFANKNKQLMNQILKFFSLENLKKIHMPPQLQEKIFEMVEKTRKSGRLINQNKVQRSDLFNHSHFNLLFLKLSQMSLKQLEKKPKDIELHEQVFQIDLESIIKQYRKILNQIQNNFLCDQKNKNCTSKSQNQSTQVSLTQLQQKKKIIDLQIEEINFIKQCIYEIAVKHLKPYLIKQNLEYGIEYDESKEYEYRAFFGINSMIQGYYIQRF</sequence>
<gene>
    <name evidence="1" type="ORF">PPERSA_02971</name>
</gene>
<accession>A0A0V0Q7R7</accession>
<dbReference type="InParanoid" id="A0A0V0Q7R7"/>
<protein>
    <submittedName>
        <fullName evidence="1">Uncharacterized protein</fullName>
    </submittedName>
</protein>
<evidence type="ECO:0000313" key="2">
    <source>
        <dbReference type="Proteomes" id="UP000054937"/>
    </source>
</evidence>
<proteinExistence type="predicted"/>
<name>A0A0V0Q7R7_PSEPJ</name>
<dbReference type="AlphaFoldDB" id="A0A0V0Q7R7"/>
<evidence type="ECO:0000313" key="1">
    <source>
        <dbReference type="EMBL" id="KRW98084.1"/>
    </source>
</evidence>